<sequence length="88" mass="10600">MSRIVVELLDLMKAEQELSKLLQKLKRNELHLRTISDGIQDWKGKSADELRSRLDVFFKGLQKQMEYIEEQKIQLAKYTYRMERVDQQ</sequence>
<accession>A0A919YI12</accession>
<reference evidence="1 2" key="1">
    <citation type="submission" date="2021-03" db="EMBL/GenBank/DDBJ databases">
        <title>Antimicrobial resistance genes in bacteria isolated from Japanese honey, and their potential for conferring macrolide and lincosamide resistance in the American foulbrood pathogen Paenibacillus larvae.</title>
        <authorList>
            <person name="Okamoto M."/>
            <person name="Kumagai M."/>
            <person name="Kanamori H."/>
            <person name="Takamatsu D."/>
        </authorList>
    </citation>
    <scope>NUCLEOTIDE SEQUENCE [LARGE SCALE GENOMIC DNA]</scope>
    <source>
        <strain evidence="1 2">J34TS1</strain>
    </source>
</reference>
<dbReference type="RefSeq" id="WP_212981564.1">
    <property type="nucleotide sequence ID" value="NZ_AP025343.1"/>
</dbReference>
<gene>
    <name evidence="1" type="ORF">J34TS1_63520</name>
</gene>
<dbReference type="EMBL" id="BORT01000058">
    <property type="protein sequence ID" value="GIO51587.1"/>
    <property type="molecule type" value="Genomic_DNA"/>
</dbReference>
<comment type="caution">
    <text evidence="1">The sequence shown here is derived from an EMBL/GenBank/DDBJ whole genome shotgun (WGS) entry which is preliminary data.</text>
</comment>
<name>A0A919YI12_9BACL</name>
<proteinExistence type="predicted"/>
<dbReference type="AlphaFoldDB" id="A0A919YI12"/>
<evidence type="ECO:0000313" key="2">
    <source>
        <dbReference type="Proteomes" id="UP000682811"/>
    </source>
</evidence>
<protein>
    <recommendedName>
        <fullName evidence="3">WXG100 family type VII secretion target</fullName>
    </recommendedName>
</protein>
<evidence type="ECO:0008006" key="3">
    <source>
        <dbReference type="Google" id="ProtNLM"/>
    </source>
</evidence>
<keyword evidence="2" id="KW-1185">Reference proteome</keyword>
<organism evidence="1 2">
    <name type="scientific">Paenibacillus azoreducens</name>
    <dbReference type="NCBI Taxonomy" id="116718"/>
    <lineage>
        <taxon>Bacteria</taxon>
        <taxon>Bacillati</taxon>
        <taxon>Bacillota</taxon>
        <taxon>Bacilli</taxon>
        <taxon>Bacillales</taxon>
        <taxon>Paenibacillaceae</taxon>
        <taxon>Paenibacillus</taxon>
    </lineage>
</organism>
<dbReference type="Proteomes" id="UP000682811">
    <property type="component" value="Unassembled WGS sequence"/>
</dbReference>
<evidence type="ECO:0000313" key="1">
    <source>
        <dbReference type="EMBL" id="GIO51587.1"/>
    </source>
</evidence>